<proteinExistence type="predicted"/>
<sequence>MKEDIKPRYEIIFSDLKNHMIGDYLISREFKMAMSQNGFYEWWQNIYEQIKENRRYFSLGMDHKRGDNIDTLAVVLNASHENEKVENVVTLIIVSFIEYKKTNEDFSDIIEAMTVAEFSEEAINEVKNAFDKHKKLNLPEKVVTKSTTSKKTSNSKANKKDVFIVHGHNEELKEKVARTIEKLKLRPVILHEQSNEGQTVIEKFEKHSNVNFAVILLTYDDFGNVKSESNHNKRARQNVILELGYFIAKIGRENVMPLYEQGVELPSDISGVLYTLIDETENWKFRLVKELKSAGFKVDANDII</sequence>
<evidence type="ECO:0000313" key="3">
    <source>
        <dbReference type="Proteomes" id="UP001231197"/>
    </source>
</evidence>
<feature type="domain" description="CD-NTase-associated protein 12/Pycsar effector protein TIR" evidence="1">
    <location>
        <begin position="162"/>
        <end position="278"/>
    </location>
</feature>
<dbReference type="EMBL" id="JASDDK010000012">
    <property type="protein sequence ID" value="MDN3494195.1"/>
    <property type="molecule type" value="Genomic_DNA"/>
</dbReference>
<name>A0ABT7ZYW4_9FLAO</name>
<organism evidence="2 3">
    <name type="scientific">Winogradskyella bathintestinalis</name>
    <dbReference type="NCBI Taxonomy" id="3035208"/>
    <lineage>
        <taxon>Bacteria</taxon>
        <taxon>Pseudomonadati</taxon>
        <taxon>Bacteroidota</taxon>
        <taxon>Flavobacteriia</taxon>
        <taxon>Flavobacteriales</taxon>
        <taxon>Flavobacteriaceae</taxon>
        <taxon>Winogradskyella</taxon>
    </lineage>
</organism>
<dbReference type="RefSeq" id="WP_290207895.1">
    <property type="nucleotide sequence ID" value="NZ_JASDDK010000012.1"/>
</dbReference>
<accession>A0ABT7ZYW4</accession>
<keyword evidence="3" id="KW-1185">Reference proteome</keyword>
<protein>
    <submittedName>
        <fullName evidence="2">Nucleotide-binding protein</fullName>
    </submittedName>
</protein>
<dbReference type="Proteomes" id="UP001231197">
    <property type="component" value="Unassembled WGS sequence"/>
</dbReference>
<evidence type="ECO:0000259" key="1">
    <source>
        <dbReference type="Pfam" id="PF10137"/>
    </source>
</evidence>
<dbReference type="InterPro" id="IPR019302">
    <property type="entry name" value="CAP12/PCTIR_TIR_dom"/>
</dbReference>
<comment type="caution">
    <text evidence="2">The sequence shown here is derived from an EMBL/GenBank/DDBJ whole genome shotgun (WGS) entry which is preliminary data.</text>
</comment>
<dbReference type="Pfam" id="PF10137">
    <property type="entry name" value="CAP12-PCTIR_TIR"/>
    <property type="match status" value="1"/>
</dbReference>
<reference evidence="2 3" key="1">
    <citation type="journal article" date="2023" name="Int. J. Syst. Evol. Microbiol.">
        <title>Winogradskyella bathintestinalis sp. nov., isolated from the intestine of the deep-sea loosejaw dragonfish, Malacosteus niger.</title>
        <authorList>
            <person name="Uniacke-Lowe S."/>
            <person name="Johnson C.N."/>
            <person name="Stanton C."/>
            <person name="Hill C."/>
            <person name="Ross P."/>
        </authorList>
    </citation>
    <scope>NUCLEOTIDE SEQUENCE [LARGE SCALE GENOMIC DNA]</scope>
    <source>
        <strain evidence="2 3">APC 3343</strain>
    </source>
</reference>
<evidence type="ECO:0000313" key="2">
    <source>
        <dbReference type="EMBL" id="MDN3494195.1"/>
    </source>
</evidence>
<gene>
    <name evidence="2" type="ORF">QMA06_15845</name>
</gene>